<dbReference type="SUPFAM" id="SSF55681">
    <property type="entry name" value="Class II aaRS and biotin synthetases"/>
    <property type="match status" value="1"/>
</dbReference>
<dbReference type="PANTHER" id="PTHR42753">
    <property type="entry name" value="MITOCHONDRIAL RIBOSOME PROTEIN L39/PROLYL-TRNA LIGASE FAMILY MEMBER"/>
    <property type="match status" value="1"/>
</dbReference>
<dbReference type="EMBL" id="JAUSWA010000007">
    <property type="protein sequence ID" value="MDQ0493405.1"/>
    <property type="molecule type" value="Genomic_DNA"/>
</dbReference>
<reference evidence="1 2" key="1">
    <citation type="submission" date="2023-07" db="EMBL/GenBank/DDBJ databases">
        <title>Genomic Encyclopedia of Type Strains, Phase IV (KMG-IV): sequencing the most valuable type-strain genomes for metagenomic binning, comparative biology and taxonomic classification.</title>
        <authorList>
            <person name="Goeker M."/>
        </authorList>
    </citation>
    <scope>NUCLEOTIDE SEQUENCE [LARGE SCALE GENOMIC DNA]</scope>
    <source>
        <strain evidence="1 2">DSM 14914</strain>
    </source>
</reference>
<dbReference type="PANTHER" id="PTHR42753:SF2">
    <property type="entry name" value="PROLINE--TRNA LIGASE"/>
    <property type="match status" value="1"/>
</dbReference>
<gene>
    <name evidence="1" type="ORF">QOZ95_001563</name>
</gene>
<dbReference type="Proteomes" id="UP001242811">
    <property type="component" value="Unassembled WGS sequence"/>
</dbReference>
<sequence>MKDAYSFDTDWEGLDQTYWTMFETYHRIFTRCGLNFRAVEADAGAIGGEGGTHEFMALADIGEDTIAACTCCEYAANLEKAESQEHVSYSSSLSTEPMEKFHTPGLRTIDQLVEGLHIEAKDII</sequence>
<comment type="caution">
    <text evidence="1">The sequence shown here is derived from an EMBL/GenBank/DDBJ whole genome shotgun (WGS) entry which is preliminary data.</text>
</comment>
<keyword evidence="2" id="KW-1185">Reference proteome</keyword>
<proteinExistence type="predicted"/>
<dbReference type="InterPro" id="IPR050062">
    <property type="entry name" value="Pro-tRNA_synthetase"/>
</dbReference>
<dbReference type="InterPro" id="IPR045864">
    <property type="entry name" value="aa-tRNA-synth_II/BPL/LPL"/>
</dbReference>
<name>A0ABU0KXX1_9BACL</name>
<protein>
    <submittedName>
        <fullName evidence="1">Prolyl-tRNA synthetase</fullName>
    </submittedName>
</protein>
<evidence type="ECO:0000313" key="1">
    <source>
        <dbReference type="EMBL" id="MDQ0493405.1"/>
    </source>
</evidence>
<dbReference type="Gene3D" id="3.30.930.10">
    <property type="entry name" value="Bira Bifunctional Protein, Domain 2"/>
    <property type="match status" value="1"/>
</dbReference>
<evidence type="ECO:0000313" key="2">
    <source>
        <dbReference type="Proteomes" id="UP001242811"/>
    </source>
</evidence>
<accession>A0ABU0KXX1</accession>
<organism evidence="1 2">
    <name type="scientific">Paenibacillus brasilensis</name>
    <dbReference type="NCBI Taxonomy" id="128574"/>
    <lineage>
        <taxon>Bacteria</taxon>
        <taxon>Bacillati</taxon>
        <taxon>Bacillota</taxon>
        <taxon>Bacilli</taxon>
        <taxon>Bacillales</taxon>
        <taxon>Paenibacillaceae</taxon>
        <taxon>Paenibacillus</taxon>
    </lineage>
</organism>